<evidence type="ECO:0000256" key="1">
    <source>
        <dbReference type="SAM" id="MobiDB-lite"/>
    </source>
</evidence>
<dbReference type="Proteomes" id="UP001159364">
    <property type="component" value="Linkage Group LG11"/>
</dbReference>
<organism evidence="2 3">
    <name type="scientific">Erythroxylum novogranatense</name>
    <dbReference type="NCBI Taxonomy" id="1862640"/>
    <lineage>
        <taxon>Eukaryota</taxon>
        <taxon>Viridiplantae</taxon>
        <taxon>Streptophyta</taxon>
        <taxon>Embryophyta</taxon>
        <taxon>Tracheophyta</taxon>
        <taxon>Spermatophyta</taxon>
        <taxon>Magnoliopsida</taxon>
        <taxon>eudicotyledons</taxon>
        <taxon>Gunneridae</taxon>
        <taxon>Pentapetalae</taxon>
        <taxon>rosids</taxon>
        <taxon>fabids</taxon>
        <taxon>Malpighiales</taxon>
        <taxon>Erythroxylaceae</taxon>
        <taxon>Erythroxylum</taxon>
    </lineage>
</organism>
<keyword evidence="3" id="KW-1185">Reference proteome</keyword>
<evidence type="ECO:0000313" key="2">
    <source>
        <dbReference type="EMBL" id="KAJ8750807.1"/>
    </source>
</evidence>
<accession>A0AAV8SF05</accession>
<dbReference type="EMBL" id="JAIWQS010000011">
    <property type="protein sequence ID" value="KAJ8750807.1"/>
    <property type="molecule type" value="Genomic_DNA"/>
</dbReference>
<evidence type="ECO:0000313" key="3">
    <source>
        <dbReference type="Proteomes" id="UP001159364"/>
    </source>
</evidence>
<dbReference type="InterPro" id="IPR032675">
    <property type="entry name" value="LRR_dom_sf"/>
</dbReference>
<sequence>MVVLRSREVLPTIPPEKSAATSQPATPVQTGEPTTHRTPLSPTPNAKPQPSGDDSDTPTCRRSLRLTSKLVPSGGLGLEPTRKRKVVKGMEEKGEAAVVDNVFDSLGERDSSTGLSGALILRSGKSVVKRRVECGSVEEVINSGVELDAMEDLLGKGNEEFDSNKDLEMTIFGVSTRVRRYSREDKGKGVEKGDSDRITREVSEGKKRFSREEKGKSIEEEDVLVTQEIPEGSRVYSTEEKEKGKGKLVGDDSTSNTNDSKNVKLYKSRMEQFRDIARQNASRFAHFDHEEPNNSHLSSQDDDDDEMLSNEEEQKVEDWPGPFSTAMKIIRDRANKAGLKQGSSFSQETTSVPIMWTPKNIRECKPSKESAPSLQELCLAILAKNADAITSLENVPDALRHQLCKLLCDSRKMDGHFLDLLVCGFPTEIRIRDCSWLTEEEFTKCFSECDARNLMVLQLDQSGRCMTDYTLHATLVRASVSLPVLSTLSLCGACRISDSGLQSLVSRAPALRSINLSQCSLLTSASIGTLADSLGSVLKELYLDDCQRIDAPTILLALKKLEHLEVLSLARIQSVSDKFVREFIATRGHNMKELVLTDCVNLTDSSLKVISATCSGLVALDLSNLRKLTDSSLGYLANGCPQLQRLKLCRNAFSDEAIAAYLESSGELLIELALNSIWKVGNNTALSLTRRARNLLNLDLSWCRNLTDAALGLIVDSCLSLRELKLFGCGQITNAFLDGHSNPKVKIIGLKMSPVLEHLRIPYSQGSPLCYRPMPSSV</sequence>
<proteinExistence type="predicted"/>
<dbReference type="PANTHER" id="PTHR13318">
    <property type="entry name" value="PARTNER OF PAIRED, ISOFORM B-RELATED"/>
    <property type="match status" value="1"/>
</dbReference>
<protein>
    <recommendedName>
        <fullName evidence="4">Rad7</fullName>
    </recommendedName>
</protein>
<feature type="compositionally biased region" description="Acidic residues" evidence="1">
    <location>
        <begin position="300"/>
        <end position="311"/>
    </location>
</feature>
<comment type="caution">
    <text evidence="2">The sequence shown here is derived from an EMBL/GenBank/DDBJ whole genome shotgun (WGS) entry which is preliminary data.</text>
</comment>
<dbReference type="AlphaFoldDB" id="A0AAV8SF05"/>
<dbReference type="GO" id="GO:0031146">
    <property type="term" value="P:SCF-dependent proteasomal ubiquitin-dependent protein catabolic process"/>
    <property type="evidence" value="ECO:0007669"/>
    <property type="project" value="TreeGrafter"/>
</dbReference>
<dbReference type="SMART" id="SM00367">
    <property type="entry name" value="LRR_CC"/>
    <property type="match status" value="7"/>
</dbReference>
<gene>
    <name evidence="2" type="ORF">K2173_015988</name>
</gene>
<dbReference type="GO" id="GO:0019005">
    <property type="term" value="C:SCF ubiquitin ligase complex"/>
    <property type="evidence" value="ECO:0007669"/>
    <property type="project" value="TreeGrafter"/>
</dbReference>
<name>A0AAV8SF05_9ROSI</name>
<reference evidence="2 3" key="1">
    <citation type="submission" date="2021-09" db="EMBL/GenBank/DDBJ databases">
        <title>Genomic insights and catalytic innovation underlie evolution of tropane alkaloids biosynthesis.</title>
        <authorList>
            <person name="Wang Y.-J."/>
            <person name="Tian T."/>
            <person name="Huang J.-P."/>
            <person name="Huang S.-X."/>
        </authorList>
    </citation>
    <scope>NUCLEOTIDE SEQUENCE [LARGE SCALE GENOMIC DNA]</scope>
    <source>
        <strain evidence="2">KIB-2018</strain>
        <tissue evidence="2">Leaf</tissue>
    </source>
</reference>
<feature type="region of interest" description="Disordered" evidence="1">
    <location>
        <begin position="182"/>
        <end position="264"/>
    </location>
</feature>
<dbReference type="PANTHER" id="PTHR13318:SF101">
    <property type="entry name" value="F-BOX_LRR PROTEIN"/>
    <property type="match status" value="1"/>
</dbReference>
<feature type="compositionally biased region" description="Polar residues" evidence="1">
    <location>
        <begin position="19"/>
        <end position="40"/>
    </location>
</feature>
<feature type="region of interest" description="Disordered" evidence="1">
    <location>
        <begin position="285"/>
        <end position="319"/>
    </location>
</feature>
<dbReference type="SUPFAM" id="SSF52047">
    <property type="entry name" value="RNI-like"/>
    <property type="match status" value="2"/>
</dbReference>
<dbReference type="Gene3D" id="3.80.10.10">
    <property type="entry name" value="Ribonuclease Inhibitor"/>
    <property type="match status" value="2"/>
</dbReference>
<dbReference type="FunFam" id="3.80.10.10:FF:000777">
    <property type="entry name" value="RNI-like superfamily protein"/>
    <property type="match status" value="1"/>
</dbReference>
<evidence type="ECO:0008006" key="4">
    <source>
        <dbReference type="Google" id="ProtNLM"/>
    </source>
</evidence>
<feature type="compositionally biased region" description="Basic and acidic residues" evidence="1">
    <location>
        <begin position="237"/>
        <end position="250"/>
    </location>
</feature>
<feature type="compositionally biased region" description="Basic and acidic residues" evidence="1">
    <location>
        <begin position="182"/>
        <end position="218"/>
    </location>
</feature>
<dbReference type="InterPro" id="IPR006553">
    <property type="entry name" value="Leu-rich_rpt_Cys-con_subtyp"/>
</dbReference>
<feature type="region of interest" description="Disordered" evidence="1">
    <location>
        <begin position="1"/>
        <end position="81"/>
    </location>
</feature>